<evidence type="ECO:0000256" key="2">
    <source>
        <dbReference type="SAM" id="Phobius"/>
    </source>
</evidence>
<feature type="region of interest" description="Disordered" evidence="1">
    <location>
        <begin position="109"/>
        <end position="137"/>
    </location>
</feature>
<feature type="transmembrane region" description="Helical" evidence="2">
    <location>
        <begin position="60"/>
        <end position="82"/>
    </location>
</feature>
<reference evidence="3 4" key="1">
    <citation type="submission" date="2016-12" db="EMBL/GenBank/DDBJ databases">
        <title>The genomes of Aspergillus section Nigri reveals drivers in fungal speciation.</title>
        <authorList>
            <consortium name="DOE Joint Genome Institute"/>
            <person name="Vesth T.C."/>
            <person name="Nybo J."/>
            <person name="Theobald S."/>
            <person name="Brandl J."/>
            <person name="Frisvad J.C."/>
            <person name="Nielsen K.F."/>
            <person name="Lyhne E.K."/>
            <person name="Kogle M.E."/>
            <person name="Kuo A."/>
            <person name="Riley R."/>
            <person name="Clum A."/>
            <person name="Nolan M."/>
            <person name="Lipzen A."/>
            <person name="Salamov A."/>
            <person name="Henrissat B."/>
            <person name="Wiebenga A."/>
            <person name="De Vries R.P."/>
            <person name="Grigoriev I.V."/>
            <person name="Mortensen U.H."/>
            <person name="Andersen M.R."/>
            <person name="Baker S.E."/>
        </authorList>
    </citation>
    <scope>NUCLEOTIDE SEQUENCE [LARGE SCALE GENOMIC DNA]</scope>
    <source>
        <strain evidence="3 4">CBS 117.55</strain>
    </source>
</reference>
<organism evidence="3 4">
    <name type="scientific">Aspergillus heteromorphus CBS 117.55</name>
    <dbReference type="NCBI Taxonomy" id="1448321"/>
    <lineage>
        <taxon>Eukaryota</taxon>
        <taxon>Fungi</taxon>
        <taxon>Dikarya</taxon>
        <taxon>Ascomycota</taxon>
        <taxon>Pezizomycotina</taxon>
        <taxon>Eurotiomycetes</taxon>
        <taxon>Eurotiomycetidae</taxon>
        <taxon>Eurotiales</taxon>
        <taxon>Aspergillaceae</taxon>
        <taxon>Aspergillus</taxon>
        <taxon>Aspergillus subgen. Circumdati</taxon>
    </lineage>
</organism>
<evidence type="ECO:0000256" key="1">
    <source>
        <dbReference type="SAM" id="MobiDB-lite"/>
    </source>
</evidence>
<dbReference type="OrthoDB" id="4499303at2759"/>
<comment type="caution">
    <text evidence="3">The sequence shown here is derived from an EMBL/GenBank/DDBJ whole genome shotgun (WGS) entry which is preliminary data.</text>
</comment>
<dbReference type="EMBL" id="MSFL01000011">
    <property type="protein sequence ID" value="PWY82986.1"/>
    <property type="molecule type" value="Genomic_DNA"/>
</dbReference>
<dbReference type="VEuPathDB" id="FungiDB:BO70DRAFT_429044"/>
<keyword evidence="2" id="KW-0472">Membrane</keyword>
<keyword evidence="2" id="KW-1133">Transmembrane helix</keyword>
<keyword evidence="2" id="KW-0812">Transmembrane</keyword>
<dbReference type="GeneID" id="37070272"/>
<feature type="transmembrane region" description="Helical" evidence="2">
    <location>
        <begin position="6"/>
        <end position="26"/>
    </location>
</feature>
<evidence type="ECO:0000313" key="4">
    <source>
        <dbReference type="Proteomes" id="UP000247233"/>
    </source>
</evidence>
<evidence type="ECO:0000313" key="3">
    <source>
        <dbReference type="EMBL" id="PWY82986.1"/>
    </source>
</evidence>
<sequence>MTWVSVLKTILYVTLYPLIVLLGWGYGLLRAIVVFPLVRLGGWVLHVVLLPLRLLAKFEAILSFLAVAVLTGIVLGVVQYYVTRITVNTLHRWAGYIWNTVFRRRREPAQKSAGSSSPNDNDSRSSNESDYANGGDGCDESFSAWDMGHKPWLPKDKDVGLLSSTILEEEEFSQESSASAS</sequence>
<dbReference type="Proteomes" id="UP000247233">
    <property type="component" value="Unassembled WGS sequence"/>
</dbReference>
<protein>
    <submittedName>
        <fullName evidence="3">Uncharacterized protein</fullName>
    </submittedName>
</protein>
<name>A0A317W8Q4_9EURO</name>
<gene>
    <name evidence="3" type="ORF">BO70DRAFT_429044</name>
</gene>
<proteinExistence type="predicted"/>
<dbReference type="RefSeq" id="XP_025399700.1">
    <property type="nucleotide sequence ID" value="XM_025548035.1"/>
</dbReference>
<accession>A0A317W8Q4</accession>
<dbReference type="AlphaFoldDB" id="A0A317W8Q4"/>
<keyword evidence="4" id="KW-1185">Reference proteome</keyword>